<protein>
    <recommendedName>
        <fullName evidence="3">DUF455 domain-containing protein</fullName>
    </recommendedName>
</protein>
<dbReference type="HOGENOM" id="CLU_035354_0_1_4"/>
<name>B1Y4J5_LEPCP</name>
<sequence>MELRNLALAALCLDEPAAKVAAVRDLWARAQAAAPLGLPVDEAVLGLDPHAELAERDGLPGRPQRPLLVPHVRMAQRSPNTLIGRAALLHAIAHIEFNAVNLALDAVWRFAGLPADYYLDWLRVAAEEAEHHTLLADHLRTLGHAYGDFEAHDGLWTMTYKTRHDFIARMALVPRTLEARGLDATPPIQAKLGRAGDHAAVAILDVILRDEIGHVAIGNRWYGWACARAGLDPLAHYPLLVRQYEAPRLRPPLNRAARLAAGFSEAELAYLEHPDLG</sequence>
<dbReference type="EMBL" id="CP001013">
    <property type="protein sequence ID" value="ACB33434.1"/>
    <property type="molecule type" value="Genomic_DNA"/>
</dbReference>
<dbReference type="SUPFAM" id="SSF47240">
    <property type="entry name" value="Ferritin-like"/>
    <property type="match status" value="1"/>
</dbReference>
<dbReference type="CDD" id="cd00657">
    <property type="entry name" value="Ferritin_like"/>
    <property type="match status" value="1"/>
</dbReference>
<dbReference type="AlphaFoldDB" id="B1Y4J5"/>
<dbReference type="InterPro" id="IPR011197">
    <property type="entry name" value="UCP012318"/>
</dbReference>
<dbReference type="PANTHER" id="PTHR42782:SF4">
    <property type="entry name" value="DUF455 DOMAIN-CONTAINING PROTEIN"/>
    <property type="match status" value="1"/>
</dbReference>
<dbReference type="Proteomes" id="UP000001693">
    <property type="component" value="Chromosome"/>
</dbReference>
<proteinExistence type="predicted"/>
<reference evidence="1 2" key="1">
    <citation type="submission" date="2008-03" db="EMBL/GenBank/DDBJ databases">
        <title>Complete sequence of Leptothrix cholodnii SP-6.</title>
        <authorList>
            <consortium name="US DOE Joint Genome Institute"/>
            <person name="Copeland A."/>
            <person name="Lucas S."/>
            <person name="Lapidus A."/>
            <person name="Glavina del Rio T."/>
            <person name="Dalin E."/>
            <person name="Tice H."/>
            <person name="Bruce D."/>
            <person name="Goodwin L."/>
            <person name="Pitluck S."/>
            <person name="Chertkov O."/>
            <person name="Brettin T."/>
            <person name="Detter J.C."/>
            <person name="Han C."/>
            <person name="Kuske C.R."/>
            <person name="Schmutz J."/>
            <person name="Larimer F."/>
            <person name="Land M."/>
            <person name="Hauser L."/>
            <person name="Kyrpides N."/>
            <person name="Lykidis A."/>
            <person name="Emerson D."/>
            <person name="Richardson P."/>
        </authorList>
    </citation>
    <scope>NUCLEOTIDE SEQUENCE [LARGE SCALE GENOMIC DNA]</scope>
    <source>
        <strain evidence="2">ATCC 51168 / LMG 8142 / SP-6</strain>
    </source>
</reference>
<evidence type="ECO:0000313" key="2">
    <source>
        <dbReference type="Proteomes" id="UP000001693"/>
    </source>
</evidence>
<gene>
    <name evidence="1" type="ordered locus">Lcho_1165</name>
</gene>
<dbReference type="PIRSF" id="PIRSF012318">
    <property type="entry name" value="UCP012318"/>
    <property type="match status" value="1"/>
</dbReference>
<evidence type="ECO:0008006" key="3">
    <source>
        <dbReference type="Google" id="ProtNLM"/>
    </source>
</evidence>
<dbReference type="OrthoDB" id="9778629at2"/>
<dbReference type="eggNOG" id="COG2833">
    <property type="taxonomic scope" value="Bacteria"/>
</dbReference>
<keyword evidence="2" id="KW-1185">Reference proteome</keyword>
<dbReference type="STRING" id="395495.Lcho_1165"/>
<dbReference type="PANTHER" id="PTHR42782">
    <property type="entry name" value="SI:CH73-314G15.3"/>
    <property type="match status" value="1"/>
</dbReference>
<evidence type="ECO:0000313" key="1">
    <source>
        <dbReference type="EMBL" id="ACB33434.1"/>
    </source>
</evidence>
<dbReference type="Pfam" id="PF04305">
    <property type="entry name" value="DUF455"/>
    <property type="match status" value="1"/>
</dbReference>
<dbReference type="InterPro" id="IPR009078">
    <property type="entry name" value="Ferritin-like_SF"/>
</dbReference>
<organism evidence="1 2">
    <name type="scientific">Leptothrix cholodnii (strain ATCC 51168 / LMG 8142 / SP-6)</name>
    <name type="common">Leptothrix discophora (strain SP-6)</name>
    <dbReference type="NCBI Taxonomy" id="395495"/>
    <lineage>
        <taxon>Bacteria</taxon>
        <taxon>Pseudomonadati</taxon>
        <taxon>Pseudomonadota</taxon>
        <taxon>Betaproteobacteria</taxon>
        <taxon>Burkholderiales</taxon>
        <taxon>Sphaerotilaceae</taxon>
        <taxon>Leptothrix</taxon>
    </lineage>
</organism>
<dbReference type="RefSeq" id="WP_012346196.1">
    <property type="nucleotide sequence ID" value="NC_010524.1"/>
</dbReference>
<dbReference type="InterPro" id="IPR007402">
    <property type="entry name" value="DUF455"/>
</dbReference>
<accession>B1Y4J5</accession>
<dbReference type="KEGG" id="lch:Lcho_1165"/>